<gene>
    <name evidence="4" type="ORF">E9934_00815</name>
</gene>
<feature type="signal peptide" evidence="2">
    <location>
        <begin position="1"/>
        <end position="21"/>
    </location>
</feature>
<dbReference type="RefSeq" id="WP_136560938.1">
    <property type="nucleotide sequence ID" value="NZ_BAABLS010000002.1"/>
</dbReference>
<dbReference type="InterPro" id="IPR011044">
    <property type="entry name" value="Quino_amine_DH_bsu"/>
</dbReference>
<keyword evidence="2" id="KW-0732">Signal</keyword>
<dbReference type="SUPFAM" id="SSF50969">
    <property type="entry name" value="YVTN repeat-like/Quinoprotein amine dehydrogenase"/>
    <property type="match status" value="1"/>
</dbReference>
<evidence type="ECO:0000256" key="2">
    <source>
        <dbReference type="SAM" id="SignalP"/>
    </source>
</evidence>
<dbReference type="Pfam" id="PF10647">
    <property type="entry name" value="Gmad1"/>
    <property type="match status" value="1"/>
</dbReference>
<keyword evidence="5" id="KW-1185">Reference proteome</keyword>
<sequence>MSRRRTRALAPLAVLVASLLAGCVSLPTDGPVVEGGARGEKEAPSASDIDARPPADGASRAEVVAGFLDAMAAWPIQTSVAKEYLTDAAAERWIPEQATVVYSDALPVREVGGSVEVQLTTADRLDQVGAWEGAVAKDDLTYDFRVTVEDGEFRIANPADALVVPATWFQQRFRQVSLYYFDPVAQILVPEPVFVPAGEQSATHLVSALLAGPPSSARGIVRSFLPPGLTVGLSVPVDGDGVADINLVGDAPRITAEEAELILSQLAWTLRQDPAVTALRVTADGEPLPIPGGASQYPVEGPDDFDPNGADVASSLFGISRGRLVRTLSGGPQPVAGAFYADGVVIDAVAARPDGDVVAVVDQEGTRVQVGPPSGDQAPETILSGGSYARPTWDVAGRLWVLERRSGGAVVWLREDDVVREVRVPGITGRPARQLIVSRDGTRLVGVVAIGSGDEVVGARVQIDDRGRVARALDRSRILLTDRSRITDLAWAGPMRLALLAPTDPGRLYEVDIVAADGATVGVELLSTIVSGHVLGITGTPVDGGRTFLVYRDRYVDLVQQDETDAESTPLTQLDYVG</sequence>
<name>A0A4S8NPT1_9ACTN</name>
<accession>A0A4S8NPT1</accession>
<evidence type="ECO:0000259" key="3">
    <source>
        <dbReference type="SMART" id="SM00909"/>
    </source>
</evidence>
<reference evidence="4 5" key="1">
    <citation type="journal article" date="2009" name="Int. J. Syst. Evol. Microbiol.">
        <title>Nocardioides caeni sp. nov., isolated from wastewater.</title>
        <authorList>
            <person name="Yoon J.H."/>
            <person name="Kang S.J."/>
            <person name="Park S."/>
            <person name="Kim W."/>
            <person name="Oh T.K."/>
        </authorList>
    </citation>
    <scope>NUCLEOTIDE SEQUENCE [LARGE SCALE GENOMIC DNA]</scope>
    <source>
        <strain evidence="4 5">DSM 23134</strain>
    </source>
</reference>
<dbReference type="SMART" id="SM00909">
    <property type="entry name" value="Germane"/>
    <property type="match status" value="1"/>
</dbReference>
<dbReference type="PROSITE" id="PS51257">
    <property type="entry name" value="PROKAR_LIPOPROTEIN"/>
    <property type="match status" value="1"/>
</dbReference>
<feature type="domain" description="GerMN" evidence="3">
    <location>
        <begin position="202"/>
        <end position="292"/>
    </location>
</feature>
<feature type="region of interest" description="Disordered" evidence="1">
    <location>
        <begin position="31"/>
        <end position="56"/>
    </location>
</feature>
<dbReference type="EMBL" id="STGW01000001">
    <property type="protein sequence ID" value="THV18222.1"/>
    <property type="molecule type" value="Genomic_DNA"/>
</dbReference>
<evidence type="ECO:0000313" key="5">
    <source>
        <dbReference type="Proteomes" id="UP000307087"/>
    </source>
</evidence>
<proteinExistence type="predicted"/>
<dbReference type="InterPro" id="IPR059026">
    <property type="entry name" value="LpqB_N"/>
</dbReference>
<dbReference type="InterPro" id="IPR019606">
    <property type="entry name" value="GerMN"/>
</dbReference>
<protein>
    <recommendedName>
        <fullName evidence="3">GerMN domain-containing protein</fullName>
    </recommendedName>
</protein>
<dbReference type="Pfam" id="PF10646">
    <property type="entry name" value="Germane"/>
    <property type="match status" value="1"/>
</dbReference>
<dbReference type="InterPro" id="IPR018910">
    <property type="entry name" value="LpqB_C"/>
</dbReference>
<feature type="chain" id="PRO_5038633213" description="GerMN domain-containing protein" evidence="2">
    <location>
        <begin position="22"/>
        <end position="578"/>
    </location>
</feature>
<evidence type="ECO:0000256" key="1">
    <source>
        <dbReference type="SAM" id="MobiDB-lite"/>
    </source>
</evidence>
<dbReference type="OrthoDB" id="3226781at2"/>
<comment type="caution">
    <text evidence="4">The sequence shown here is derived from an EMBL/GenBank/DDBJ whole genome shotgun (WGS) entry which is preliminary data.</text>
</comment>
<dbReference type="Proteomes" id="UP000307087">
    <property type="component" value="Unassembled WGS sequence"/>
</dbReference>
<organism evidence="4 5">
    <name type="scientific">Nocardioides caeni</name>
    <dbReference type="NCBI Taxonomy" id="574700"/>
    <lineage>
        <taxon>Bacteria</taxon>
        <taxon>Bacillati</taxon>
        <taxon>Actinomycetota</taxon>
        <taxon>Actinomycetes</taxon>
        <taxon>Propionibacteriales</taxon>
        <taxon>Nocardioidaceae</taxon>
        <taxon>Nocardioides</taxon>
    </lineage>
</organism>
<evidence type="ECO:0000313" key="4">
    <source>
        <dbReference type="EMBL" id="THV18222.1"/>
    </source>
</evidence>
<dbReference type="Pfam" id="PF25976">
    <property type="entry name" value="LpqB_N"/>
    <property type="match status" value="1"/>
</dbReference>
<feature type="compositionally biased region" description="Basic and acidic residues" evidence="1">
    <location>
        <begin position="37"/>
        <end position="53"/>
    </location>
</feature>
<dbReference type="AlphaFoldDB" id="A0A4S8NPT1"/>